<organism evidence="1 2">
    <name type="scientific">Plasmopara halstedii</name>
    <name type="common">Downy mildew of sunflower</name>
    <dbReference type="NCBI Taxonomy" id="4781"/>
    <lineage>
        <taxon>Eukaryota</taxon>
        <taxon>Sar</taxon>
        <taxon>Stramenopiles</taxon>
        <taxon>Oomycota</taxon>
        <taxon>Peronosporomycetes</taxon>
        <taxon>Peronosporales</taxon>
        <taxon>Peronosporaceae</taxon>
        <taxon>Plasmopara</taxon>
    </lineage>
</organism>
<dbReference type="GO" id="GO:0008017">
    <property type="term" value="F:microtubule binding"/>
    <property type="evidence" value="ECO:0007669"/>
    <property type="project" value="TreeGrafter"/>
</dbReference>
<dbReference type="PANTHER" id="PTHR21567">
    <property type="entry name" value="CLASP"/>
    <property type="match status" value="1"/>
</dbReference>
<evidence type="ECO:0000313" key="2">
    <source>
        <dbReference type="Proteomes" id="UP000054928"/>
    </source>
</evidence>
<dbReference type="InterPro" id="IPR016024">
    <property type="entry name" value="ARM-type_fold"/>
</dbReference>
<accession>A0A0P1AHC1</accession>
<dbReference type="Proteomes" id="UP000054928">
    <property type="component" value="Unassembled WGS sequence"/>
</dbReference>
<evidence type="ECO:0000313" key="1">
    <source>
        <dbReference type="EMBL" id="CEG39873.1"/>
    </source>
</evidence>
<dbReference type="GO" id="GO:0005881">
    <property type="term" value="C:cytoplasmic microtubule"/>
    <property type="evidence" value="ECO:0007669"/>
    <property type="project" value="TreeGrafter"/>
</dbReference>
<dbReference type="GeneID" id="36405157"/>
<dbReference type="GO" id="GO:0000226">
    <property type="term" value="P:microtubule cytoskeleton organization"/>
    <property type="evidence" value="ECO:0007669"/>
    <property type="project" value="TreeGrafter"/>
</dbReference>
<sequence>MEERLDVEEQREASLPNDGIIDDKNVVVLLTNELTPIPNVTSTLMDSIHITLTESKEWQQLYEAVVMLRRVMVYHSEVITTHHIESFVRLLAAESDSLRSAPSKNGLLACAECFEFVPRSIQERTLLSSSHPEMLDVLLRRSVCEKKFLRDMALFAMQKLATHLAGLPLLTAVARYGTNKNGKLCGSAAKLIALSLECLVQTYHAISYKTNGSFKTTFRALAAFRESKDASARFEATRSLQLLCAVLGAKTFELGLKDALSGPNQAGIVARILKDACTAASVTRPRAQMRSLRDRVQQDSNARTGILTNCY</sequence>
<keyword evidence="2" id="KW-1185">Reference proteome</keyword>
<dbReference type="RefSeq" id="XP_024576242.1">
    <property type="nucleotide sequence ID" value="XM_024725467.1"/>
</dbReference>
<proteinExistence type="predicted"/>
<reference evidence="2" key="1">
    <citation type="submission" date="2014-09" db="EMBL/GenBank/DDBJ databases">
        <authorList>
            <person name="Sharma Rahul"/>
            <person name="Thines Marco"/>
        </authorList>
    </citation>
    <scope>NUCLEOTIDE SEQUENCE [LARGE SCALE GENOMIC DNA]</scope>
</reference>
<protein>
    <submittedName>
        <fullName evidence="1">Armadillo-type fold</fullName>
    </submittedName>
</protein>
<dbReference type="EMBL" id="CCYD01000442">
    <property type="protein sequence ID" value="CEG39873.1"/>
    <property type="molecule type" value="Genomic_DNA"/>
</dbReference>
<dbReference type="InterPro" id="IPR011989">
    <property type="entry name" value="ARM-like"/>
</dbReference>
<dbReference type="SUPFAM" id="SSF48371">
    <property type="entry name" value="ARM repeat"/>
    <property type="match status" value="1"/>
</dbReference>
<name>A0A0P1AHC1_PLAHL</name>
<dbReference type="PANTHER" id="PTHR21567:SF87">
    <property type="entry name" value="CRESCERIN-LIKE PROTEIN CHE-12"/>
    <property type="match status" value="1"/>
</dbReference>
<dbReference type="AlphaFoldDB" id="A0A0P1AHC1"/>
<dbReference type="OMA" id="RNESAKC"/>
<dbReference type="OrthoDB" id="166659at2759"/>
<dbReference type="Gene3D" id="1.25.10.10">
    <property type="entry name" value="Leucine-rich Repeat Variant"/>
    <property type="match status" value="1"/>
</dbReference>